<dbReference type="EMBL" id="BMAT01008110">
    <property type="protein sequence ID" value="GFR78192.1"/>
    <property type="molecule type" value="Genomic_DNA"/>
</dbReference>
<feature type="domain" description="Integrase zinc-binding" evidence="1">
    <location>
        <begin position="53"/>
        <end position="102"/>
    </location>
</feature>
<sequence length="144" mass="16677">MVRKSSLISKLSVSPFLGEDELVRVKGRLDNAPSHKYDERHPVVLSKGHFSLMLIRSQHKQMKDAGVETLITAMRNKYWIVGVRTLVRKVCKQCISCQRQDSRPQDQAIAPLPSDRITRSPPFLSWEWAMQDPHRHWGKNCTSW</sequence>
<reference evidence="2 3" key="1">
    <citation type="journal article" date="2021" name="Elife">
        <title>Chloroplast acquisition without the gene transfer in kleptoplastic sea slugs, Plakobranchus ocellatus.</title>
        <authorList>
            <person name="Maeda T."/>
            <person name="Takahashi S."/>
            <person name="Yoshida T."/>
            <person name="Shimamura S."/>
            <person name="Takaki Y."/>
            <person name="Nagai Y."/>
            <person name="Toyoda A."/>
            <person name="Suzuki Y."/>
            <person name="Arimoto A."/>
            <person name="Ishii H."/>
            <person name="Satoh N."/>
            <person name="Nishiyama T."/>
            <person name="Hasebe M."/>
            <person name="Maruyama T."/>
            <person name="Minagawa J."/>
            <person name="Obokata J."/>
            <person name="Shigenobu S."/>
        </authorList>
    </citation>
    <scope>NUCLEOTIDE SEQUENCE [LARGE SCALE GENOMIC DNA]</scope>
</reference>
<dbReference type="Pfam" id="PF17921">
    <property type="entry name" value="Integrase_H2C2"/>
    <property type="match status" value="1"/>
</dbReference>
<dbReference type="PANTHER" id="PTHR47331">
    <property type="entry name" value="PHD-TYPE DOMAIN-CONTAINING PROTEIN"/>
    <property type="match status" value="1"/>
</dbReference>
<evidence type="ECO:0000313" key="3">
    <source>
        <dbReference type="Proteomes" id="UP000762676"/>
    </source>
</evidence>
<accession>A0AAV4FXW0</accession>
<keyword evidence="3" id="KW-1185">Reference proteome</keyword>
<comment type="caution">
    <text evidence="2">The sequence shown here is derived from an EMBL/GenBank/DDBJ whole genome shotgun (WGS) entry which is preliminary data.</text>
</comment>
<gene>
    <name evidence="2" type="ORF">ElyMa_003988700</name>
</gene>
<organism evidence="2 3">
    <name type="scientific">Elysia marginata</name>
    <dbReference type="NCBI Taxonomy" id="1093978"/>
    <lineage>
        <taxon>Eukaryota</taxon>
        <taxon>Metazoa</taxon>
        <taxon>Spiralia</taxon>
        <taxon>Lophotrochozoa</taxon>
        <taxon>Mollusca</taxon>
        <taxon>Gastropoda</taxon>
        <taxon>Heterobranchia</taxon>
        <taxon>Euthyneura</taxon>
        <taxon>Panpulmonata</taxon>
        <taxon>Sacoglossa</taxon>
        <taxon>Placobranchoidea</taxon>
        <taxon>Plakobranchidae</taxon>
        <taxon>Elysia</taxon>
    </lineage>
</organism>
<evidence type="ECO:0000313" key="2">
    <source>
        <dbReference type="EMBL" id="GFR78192.1"/>
    </source>
</evidence>
<dbReference type="Gene3D" id="1.10.340.70">
    <property type="match status" value="1"/>
</dbReference>
<proteinExistence type="predicted"/>
<evidence type="ECO:0000259" key="1">
    <source>
        <dbReference type="Pfam" id="PF17921"/>
    </source>
</evidence>
<dbReference type="InterPro" id="IPR041588">
    <property type="entry name" value="Integrase_H2C2"/>
</dbReference>
<dbReference type="AlphaFoldDB" id="A0AAV4FXW0"/>
<name>A0AAV4FXW0_9GAST</name>
<dbReference type="Proteomes" id="UP000762676">
    <property type="component" value="Unassembled WGS sequence"/>
</dbReference>
<protein>
    <submittedName>
        <fullName evidence="2">DUF1758 and Peptidase A17 domain containing prote in</fullName>
    </submittedName>
</protein>